<dbReference type="GO" id="GO:0005634">
    <property type="term" value="C:nucleus"/>
    <property type="evidence" value="ECO:0007669"/>
    <property type="project" value="UniProtKB-SubCell"/>
</dbReference>
<dbReference type="GO" id="GO:0051301">
    <property type="term" value="P:cell division"/>
    <property type="evidence" value="ECO:0007669"/>
    <property type="project" value="UniProtKB-KW"/>
</dbReference>
<evidence type="ECO:0000256" key="5">
    <source>
        <dbReference type="ARBA" id="ARBA00022776"/>
    </source>
</evidence>
<dbReference type="OrthoDB" id="506494at2759"/>
<dbReference type="AlphaFoldDB" id="A0A2P5VRZ5"/>
<keyword evidence="5" id="KW-0498">Mitosis</keyword>
<keyword evidence="4" id="KW-0132">Cell division</keyword>
<organism evidence="10 11">
    <name type="scientific">Gossypium barbadense</name>
    <name type="common">Sea Island cotton</name>
    <name type="synonym">Hibiscus barbadensis</name>
    <dbReference type="NCBI Taxonomy" id="3634"/>
    <lineage>
        <taxon>Eukaryota</taxon>
        <taxon>Viridiplantae</taxon>
        <taxon>Streptophyta</taxon>
        <taxon>Embryophyta</taxon>
        <taxon>Tracheophyta</taxon>
        <taxon>Spermatophyta</taxon>
        <taxon>Magnoliopsida</taxon>
        <taxon>eudicotyledons</taxon>
        <taxon>Gunneridae</taxon>
        <taxon>Pentapetalae</taxon>
        <taxon>rosids</taxon>
        <taxon>malvids</taxon>
        <taxon>Malvales</taxon>
        <taxon>Malvaceae</taxon>
        <taxon>Malvoideae</taxon>
        <taxon>Gossypium</taxon>
    </lineage>
</organism>
<dbReference type="PANTHER" id="PTHR15459:SF3">
    <property type="entry name" value="POLYAMINE-MODULATED FACTOR 1"/>
    <property type="match status" value="1"/>
</dbReference>
<keyword evidence="3" id="KW-0158">Chromosome</keyword>
<protein>
    <submittedName>
        <fullName evidence="10">Uncharacterized protein</fullName>
    </submittedName>
</protein>
<keyword evidence="8" id="KW-0131">Cell cycle</keyword>
<evidence type="ECO:0000256" key="9">
    <source>
        <dbReference type="ARBA" id="ARBA00023328"/>
    </source>
</evidence>
<evidence type="ECO:0000256" key="1">
    <source>
        <dbReference type="ARBA" id="ARBA00004123"/>
    </source>
</evidence>
<evidence type="ECO:0000256" key="2">
    <source>
        <dbReference type="ARBA" id="ARBA00004629"/>
    </source>
</evidence>
<name>A0A2P5VRZ5_GOSBA</name>
<dbReference type="Pfam" id="PF03980">
    <property type="entry name" value="Nnf1"/>
    <property type="match status" value="1"/>
</dbReference>
<dbReference type="GO" id="GO:0000444">
    <property type="term" value="C:MIS12/MIND type complex"/>
    <property type="evidence" value="ECO:0007669"/>
    <property type="project" value="InterPro"/>
</dbReference>
<evidence type="ECO:0000256" key="6">
    <source>
        <dbReference type="ARBA" id="ARBA00022838"/>
    </source>
</evidence>
<keyword evidence="7" id="KW-0539">Nucleus</keyword>
<sequence>MDCRNGGGPVTTIGKRQSDLKKSFKLAVRSLLTTCPTQEFSKAFPKFSSVEQEHLHQLFIQVITSLHGNIEDEFESLCNETQVGDALDTVEQLVEEQSLDHLSSDRTTVMDAVHNFSAAKKAEIHYLRGLLERAEEHNRLIQARVDLLRNKTQEVPDIKDVIGKVNITQEDLKFDLPHVTIAVERWNFKLQGNTKCGALNGLQLVGLAKCISDCSD</sequence>
<evidence type="ECO:0000313" key="11">
    <source>
        <dbReference type="Proteomes" id="UP000239757"/>
    </source>
</evidence>
<accession>A0A2P5VRZ5</accession>
<gene>
    <name evidence="10" type="ORF">GOBAR_AA39105</name>
</gene>
<evidence type="ECO:0000256" key="7">
    <source>
        <dbReference type="ARBA" id="ARBA00023242"/>
    </source>
</evidence>
<dbReference type="EMBL" id="KZ671238">
    <property type="protein sequence ID" value="PPR81611.1"/>
    <property type="molecule type" value="Genomic_DNA"/>
</dbReference>
<keyword evidence="6" id="KW-0995">Kinetochore</keyword>
<keyword evidence="9" id="KW-0137">Centromere</keyword>
<evidence type="ECO:0000313" key="10">
    <source>
        <dbReference type="EMBL" id="PPR81611.1"/>
    </source>
</evidence>
<comment type="subcellular location">
    <subcellularLocation>
        <location evidence="2">Chromosome</location>
        <location evidence="2">Centromere</location>
        <location evidence="2">Kinetochore</location>
    </subcellularLocation>
    <subcellularLocation>
        <location evidence="1">Nucleus</location>
    </subcellularLocation>
</comment>
<dbReference type="Proteomes" id="UP000239757">
    <property type="component" value="Unassembled WGS sequence"/>
</dbReference>
<dbReference type="GO" id="GO:0007059">
    <property type="term" value="P:chromosome segregation"/>
    <property type="evidence" value="ECO:0007669"/>
    <property type="project" value="TreeGrafter"/>
</dbReference>
<reference evidence="10 11" key="1">
    <citation type="submission" date="2015-01" db="EMBL/GenBank/DDBJ databases">
        <title>Genome of allotetraploid Gossypium barbadense reveals genomic plasticity and fiber elongation in cotton evolution.</title>
        <authorList>
            <person name="Chen X."/>
            <person name="Liu X."/>
            <person name="Zhao B."/>
            <person name="Zheng H."/>
            <person name="Hu Y."/>
            <person name="Lu G."/>
            <person name="Yang C."/>
            <person name="Chen J."/>
            <person name="Shan C."/>
            <person name="Zhang L."/>
            <person name="Zhou Y."/>
            <person name="Wang L."/>
            <person name="Guo W."/>
            <person name="Bai Y."/>
            <person name="Ruan J."/>
            <person name="Shangguan X."/>
            <person name="Mao Y."/>
            <person name="Jiang J."/>
            <person name="Zhu Y."/>
            <person name="Lei J."/>
            <person name="Kang H."/>
            <person name="Chen S."/>
            <person name="He X."/>
            <person name="Wang R."/>
            <person name="Wang Y."/>
            <person name="Chen J."/>
            <person name="Wang L."/>
            <person name="Yu S."/>
            <person name="Wang B."/>
            <person name="Wei J."/>
            <person name="Song S."/>
            <person name="Lu X."/>
            <person name="Gao Z."/>
            <person name="Gu W."/>
            <person name="Deng X."/>
            <person name="Ma D."/>
            <person name="Wang S."/>
            <person name="Liang W."/>
            <person name="Fang L."/>
            <person name="Cai C."/>
            <person name="Zhu X."/>
            <person name="Zhou B."/>
            <person name="Zhang Y."/>
            <person name="Chen Z."/>
            <person name="Xu S."/>
            <person name="Zhu R."/>
            <person name="Wang S."/>
            <person name="Zhang T."/>
            <person name="Zhao G."/>
        </authorList>
    </citation>
    <scope>NUCLEOTIDE SEQUENCE [LARGE SCALE GENOMIC DNA]</scope>
    <source>
        <strain evidence="11">cv. Xinhai21</strain>
        <tissue evidence="10">Leaf</tissue>
    </source>
</reference>
<evidence type="ECO:0000256" key="4">
    <source>
        <dbReference type="ARBA" id="ARBA00022618"/>
    </source>
</evidence>
<evidence type="ECO:0000256" key="3">
    <source>
        <dbReference type="ARBA" id="ARBA00022454"/>
    </source>
</evidence>
<proteinExistence type="predicted"/>
<dbReference type="PANTHER" id="PTHR15459">
    <property type="entry name" value="POLYAMINE-MODULATED FACTOR 1"/>
    <property type="match status" value="1"/>
</dbReference>
<evidence type="ECO:0000256" key="8">
    <source>
        <dbReference type="ARBA" id="ARBA00023306"/>
    </source>
</evidence>
<dbReference type="InterPro" id="IPR007128">
    <property type="entry name" value="PMF1/Nnf1"/>
</dbReference>